<name>A0A1Y3BAD8_EURMA</name>
<dbReference type="EMBL" id="MUJZ01036995">
    <property type="protein sequence ID" value="OTF76536.1"/>
    <property type="molecule type" value="Genomic_DNA"/>
</dbReference>
<evidence type="ECO:0000313" key="2">
    <source>
        <dbReference type="Proteomes" id="UP000194236"/>
    </source>
</evidence>
<dbReference type="AlphaFoldDB" id="A0A1Y3BAD8"/>
<dbReference type="Proteomes" id="UP000194236">
    <property type="component" value="Unassembled WGS sequence"/>
</dbReference>
<reference evidence="1 2" key="1">
    <citation type="submission" date="2017-03" db="EMBL/GenBank/DDBJ databases">
        <title>Genome Survey of Euroglyphus maynei.</title>
        <authorList>
            <person name="Arlian L.G."/>
            <person name="Morgan M.S."/>
            <person name="Rider S.D."/>
        </authorList>
    </citation>
    <scope>NUCLEOTIDE SEQUENCE [LARGE SCALE GENOMIC DNA]</scope>
    <source>
        <strain evidence="1">Arlian Lab</strain>
        <tissue evidence="1">Whole body</tissue>
    </source>
</reference>
<protein>
    <submittedName>
        <fullName evidence="1">Uncharacterized protein</fullName>
    </submittedName>
</protein>
<keyword evidence="2" id="KW-1185">Reference proteome</keyword>
<sequence>MIMRNVTGWPKIFLNVAMHCYIWYGKH</sequence>
<accession>A0A1Y3BAD8</accession>
<proteinExistence type="predicted"/>
<evidence type="ECO:0000313" key="1">
    <source>
        <dbReference type="EMBL" id="OTF76536.1"/>
    </source>
</evidence>
<organism evidence="1 2">
    <name type="scientific">Euroglyphus maynei</name>
    <name type="common">Mayne's house dust mite</name>
    <dbReference type="NCBI Taxonomy" id="6958"/>
    <lineage>
        <taxon>Eukaryota</taxon>
        <taxon>Metazoa</taxon>
        <taxon>Ecdysozoa</taxon>
        <taxon>Arthropoda</taxon>
        <taxon>Chelicerata</taxon>
        <taxon>Arachnida</taxon>
        <taxon>Acari</taxon>
        <taxon>Acariformes</taxon>
        <taxon>Sarcoptiformes</taxon>
        <taxon>Astigmata</taxon>
        <taxon>Psoroptidia</taxon>
        <taxon>Analgoidea</taxon>
        <taxon>Pyroglyphidae</taxon>
        <taxon>Pyroglyphinae</taxon>
        <taxon>Euroglyphus</taxon>
    </lineage>
</organism>
<comment type="caution">
    <text evidence="1">The sequence shown here is derived from an EMBL/GenBank/DDBJ whole genome shotgun (WGS) entry which is preliminary data.</text>
</comment>
<gene>
    <name evidence="1" type="ORF">BLA29_015248</name>
</gene>